<protein>
    <submittedName>
        <fullName evidence="2">Uncharacterized protein</fullName>
    </submittedName>
</protein>
<dbReference type="EMBL" id="AGNL01018604">
    <property type="protein sequence ID" value="EJK62815.1"/>
    <property type="molecule type" value="Genomic_DNA"/>
</dbReference>
<comment type="caution">
    <text evidence="2">The sequence shown here is derived from an EMBL/GenBank/DDBJ whole genome shotgun (WGS) entry which is preliminary data.</text>
</comment>
<sequence length="237" mass="24979">MSFIPDPSSCTLPADTSDALCEFCAWLHPGGLKQERRGETCGVCALLPGHLCSLPKLQVILLAVLVLIPGLVAICTITRAAAAALPLPSCCSGDVVNSNGRGTLCNFCATSIPHSHPVSSCPIDCGVDLSSGCSAGFEHVKHGELMCVIFGVDRRADMTEMSSSADWFARDARSLCFSISSNPPTKSQTVRLAYSPCTSRRSWSGAKESTQTPAYPNANGFGPRHGRALALGPAWPR</sequence>
<gene>
    <name evidence="2" type="ORF">THAOC_16556</name>
</gene>
<organism evidence="2 3">
    <name type="scientific">Thalassiosira oceanica</name>
    <name type="common">Marine diatom</name>
    <dbReference type="NCBI Taxonomy" id="159749"/>
    <lineage>
        <taxon>Eukaryota</taxon>
        <taxon>Sar</taxon>
        <taxon>Stramenopiles</taxon>
        <taxon>Ochrophyta</taxon>
        <taxon>Bacillariophyta</taxon>
        <taxon>Coscinodiscophyceae</taxon>
        <taxon>Thalassiosirophycidae</taxon>
        <taxon>Thalassiosirales</taxon>
        <taxon>Thalassiosiraceae</taxon>
        <taxon>Thalassiosira</taxon>
    </lineage>
</organism>
<feature type="region of interest" description="Disordered" evidence="1">
    <location>
        <begin position="201"/>
        <end position="224"/>
    </location>
</feature>
<accession>K0SBW6</accession>
<keyword evidence="3" id="KW-1185">Reference proteome</keyword>
<dbReference type="Proteomes" id="UP000266841">
    <property type="component" value="Unassembled WGS sequence"/>
</dbReference>
<dbReference type="AlphaFoldDB" id="K0SBW6"/>
<proteinExistence type="predicted"/>
<evidence type="ECO:0000313" key="2">
    <source>
        <dbReference type="EMBL" id="EJK62815.1"/>
    </source>
</evidence>
<evidence type="ECO:0000256" key="1">
    <source>
        <dbReference type="SAM" id="MobiDB-lite"/>
    </source>
</evidence>
<reference evidence="2 3" key="1">
    <citation type="journal article" date="2012" name="Genome Biol.">
        <title>Genome and low-iron response of an oceanic diatom adapted to chronic iron limitation.</title>
        <authorList>
            <person name="Lommer M."/>
            <person name="Specht M."/>
            <person name="Roy A.S."/>
            <person name="Kraemer L."/>
            <person name="Andreson R."/>
            <person name="Gutowska M.A."/>
            <person name="Wolf J."/>
            <person name="Bergner S.V."/>
            <person name="Schilhabel M.B."/>
            <person name="Klostermeier U.C."/>
            <person name="Beiko R.G."/>
            <person name="Rosenstiel P."/>
            <person name="Hippler M."/>
            <person name="Laroche J."/>
        </authorList>
    </citation>
    <scope>NUCLEOTIDE SEQUENCE [LARGE SCALE GENOMIC DNA]</scope>
    <source>
        <strain evidence="2 3">CCMP1005</strain>
    </source>
</reference>
<feature type="compositionally biased region" description="Polar residues" evidence="1">
    <location>
        <begin position="201"/>
        <end position="214"/>
    </location>
</feature>
<evidence type="ECO:0000313" key="3">
    <source>
        <dbReference type="Proteomes" id="UP000266841"/>
    </source>
</evidence>
<name>K0SBW6_THAOC</name>